<dbReference type="NCBIfam" id="TIGR03696">
    <property type="entry name" value="Rhs_assc_core"/>
    <property type="match status" value="1"/>
</dbReference>
<dbReference type="CDD" id="cd20743">
    <property type="entry name" value="FIX_RhsA-like"/>
    <property type="match status" value="1"/>
</dbReference>
<feature type="domain" description="Teneurin-like YD-shell" evidence="5">
    <location>
        <begin position="670"/>
        <end position="815"/>
    </location>
</feature>
<dbReference type="PANTHER" id="PTHR32305:SF15">
    <property type="entry name" value="PROTEIN RHSA-RELATED"/>
    <property type="match status" value="1"/>
</dbReference>
<dbReference type="EMBL" id="CP027561">
    <property type="protein sequence ID" value="QJP95288.1"/>
    <property type="molecule type" value="Genomic_DNA"/>
</dbReference>
<proteinExistence type="predicted"/>
<dbReference type="InterPro" id="IPR050708">
    <property type="entry name" value="T6SS_VgrG/RHS"/>
</dbReference>
<accession>A0A7Z3C4D8</accession>
<dbReference type="InterPro" id="IPR045351">
    <property type="entry name" value="DUF6531"/>
</dbReference>
<organism evidence="6 7">
    <name type="scientific">Pseudomonas fluorescens</name>
    <dbReference type="NCBI Taxonomy" id="294"/>
    <lineage>
        <taxon>Bacteria</taxon>
        <taxon>Pseudomonadati</taxon>
        <taxon>Pseudomonadota</taxon>
        <taxon>Gammaproteobacteria</taxon>
        <taxon>Pseudomonadales</taxon>
        <taxon>Pseudomonadaceae</taxon>
        <taxon>Pseudomonas</taxon>
    </lineage>
</organism>
<dbReference type="Pfam" id="PF20148">
    <property type="entry name" value="DUF6531"/>
    <property type="match status" value="1"/>
</dbReference>
<feature type="domain" description="Teneurin-like YD-shell" evidence="5">
    <location>
        <begin position="1047"/>
        <end position="1222"/>
    </location>
</feature>
<dbReference type="NCBIfam" id="TIGR01643">
    <property type="entry name" value="YD_repeat_2x"/>
    <property type="match status" value="6"/>
</dbReference>
<evidence type="ECO:0000259" key="3">
    <source>
        <dbReference type="Pfam" id="PF03527"/>
    </source>
</evidence>
<dbReference type="Pfam" id="PF05593">
    <property type="entry name" value="RHS_repeat"/>
    <property type="match status" value="1"/>
</dbReference>
<keyword evidence="1" id="KW-0677">Repeat</keyword>
<dbReference type="Proteomes" id="UP000501669">
    <property type="component" value="Chromosome"/>
</dbReference>
<dbReference type="PRINTS" id="PR00394">
    <property type="entry name" value="RHSPROTEIN"/>
</dbReference>
<reference evidence="6 7" key="1">
    <citation type="submission" date="2018-03" db="EMBL/GenBank/DDBJ databases">
        <title>Complete genome sequence of Pseudomonas fluorescens sp. G7.</title>
        <authorList>
            <person name="Gao C.-H."/>
            <person name="Li Z."/>
            <person name="Cai P."/>
        </authorList>
    </citation>
    <scope>NUCLEOTIDE SEQUENCE [LARGE SCALE GENOMIC DNA]</scope>
    <source>
        <strain evidence="6 7">G7</strain>
    </source>
</reference>
<dbReference type="InterPro" id="IPR056823">
    <property type="entry name" value="TEN-like_YD-shell"/>
</dbReference>
<dbReference type="InterPro" id="IPR006530">
    <property type="entry name" value="YD"/>
</dbReference>
<sequence length="1573" mass="176679">MTTGSDGAKTREPQVAVVPLNTIDIQDVGRGAAKFDAWLQSISGGVVTLDRVKNVAGALPVVGNIMALVDALGDIVTLAKSKQRQVLDWVSLGINLIGVLPAPPTMASARMTLRPTLGLVRQELRNSAKMLLGDSLIEVLIGHLNATIVGTIDDFVKQAQPKLAGILDDAGKLGQSAVNEIAKGLEKVVNGKLDAKGDLNAAGSKITAARGQLLHDPKAAISNIFGAAFSAYKAAGKGVANSAAKNLLPEKAKALVLSNTSMLRTLGVELQSQMKKLGDPGVQHSIGWLLQMLAGSVVTWRKRRSHGQAASVKPGATSKAEQRAGKGQLELQQSQVRARSDASDCKNRVPTGTKRNISFARGTETITHTDFRLPGPFPVVWNRTYYSNLEAYDKGSLGARWINEFTTRFDYVDDGLVFHAADGRSHEYALPKVGDAHHDPIENLTLIRSGENQLLLCRGVERKETYVRRGARFLLAGIELRSGAGIMLHYEHMHGNEPVLSDLLTYQGDVTKVHLQLGTLIDDHGRLTGLWEIADGIPQRQLCAYHYDALGDLVQARDENGYAWNYEFRSHLITRYTDRTGRGMNLQWQGDGSDAKAIREWADDGSFDTRLEWDENIRLTYVTDAHGNETWHYYDILGYTYRIRHPDERSEWLFRDEAKNVVRHVHTDGSVDRFSYDERGNLLEHIRADNTVVHYAYDDLDQLIKVSDAEGGQWTRAYDDSGNLVEAVDPLGNKTEYTYTSAGYPETVKDANGAEKKFEYNDAGQLTGYTDCSGKTSTWEYNGLGQLICFTDAAGQSTEYEYVAGQLVLIRHPDKSEERFSRDAEGRLLAHVDGLNRCTTWNYSAAGLIAERVDAAEQTLRYRWDRLGRLTALENENERSAHFHYDPMGRLLEETGFDGHITRYQYDTESGRLSSKLDGERRVAFQFDLMGRLIERRASLGEQVQSETFAYDGNGNMTLAENDHSRLQWFHDPAGNLLREHQHYLSLEQPRIAVWQHEYDALNQRVATVRPDGQRVSWMTYGSGHLLGLKVDDHELLAWERDDLHREIARHQGNHLLQTQKWDPAGQLQEQLLGRSDDKRTLLKREYQYDPAGQLILLNDTRRGPLTYQYDPVGRLIKAASRQGVETFAFDPAGNLLDEPVEQMRRPLDQDPMRSKRVDNLLREYSGTHYEYDDRGNLIQRWHNGSIARMRWDLFDRLVHFDDARLEVEYAYDVLGRRLYKNSTAHFKRRPEAGSQWNDNEFVRKQRESGCGFTLYGWDGDTLAWESSPALLDGDPGRTVHYIYEPGTYIPVAQALRHQPIILMGQPDFSGEYQLEDDPVWNHVPVALPIDVLSWYQCDRMGAPLELTDQNGEIAWSAQYKAWGSVSEQRSPMAQQQGIGNPIRFQGQYHDHETGLHYNRYRYYDPLIGRFISKDPIGYDGGLNLFVYAPSPLGWIDPLGLARCPCADLKKGNPEGTGPFRGGSYGGTTASGIESHHMPADSTSPIKRSQGPAIQMEPYDHSQTMSHGHQGNPGKAYRAQVQSKIEVGDMRGAMAMEIRDVRRVATQVGQPRKYNEAMQEMLAYAKCRKFLDK</sequence>
<dbReference type="InterPro" id="IPR001826">
    <property type="entry name" value="RHS"/>
</dbReference>
<dbReference type="PANTHER" id="PTHR32305">
    <property type="match status" value="1"/>
</dbReference>
<evidence type="ECO:0000313" key="6">
    <source>
        <dbReference type="EMBL" id="QJP95288.1"/>
    </source>
</evidence>
<evidence type="ECO:0000259" key="4">
    <source>
        <dbReference type="Pfam" id="PF20148"/>
    </source>
</evidence>
<evidence type="ECO:0000256" key="2">
    <source>
        <dbReference type="SAM" id="MobiDB-lite"/>
    </source>
</evidence>
<dbReference type="RefSeq" id="WP_169430017.1">
    <property type="nucleotide sequence ID" value="NZ_CP027561.1"/>
</dbReference>
<feature type="domain" description="DUF6531" evidence="4">
    <location>
        <begin position="357"/>
        <end position="428"/>
    </location>
</feature>
<name>A0A7Z3C4D8_PSEFL</name>
<dbReference type="Gene3D" id="2.180.10.10">
    <property type="entry name" value="RHS repeat-associated core"/>
    <property type="match status" value="3"/>
</dbReference>
<evidence type="ECO:0000256" key="1">
    <source>
        <dbReference type="ARBA" id="ARBA00022737"/>
    </source>
</evidence>
<dbReference type="InterPro" id="IPR031325">
    <property type="entry name" value="RHS_repeat"/>
</dbReference>
<feature type="region of interest" description="Disordered" evidence="2">
    <location>
        <begin position="305"/>
        <end position="350"/>
    </location>
</feature>
<feature type="compositionally biased region" description="Basic and acidic residues" evidence="2">
    <location>
        <begin position="338"/>
        <end position="347"/>
    </location>
</feature>
<evidence type="ECO:0000313" key="7">
    <source>
        <dbReference type="Proteomes" id="UP000501669"/>
    </source>
</evidence>
<feature type="region of interest" description="Disordered" evidence="2">
    <location>
        <begin position="1452"/>
        <end position="1490"/>
    </location>
</feature>
<dbReference type="InterPro" id="IPR022385">
    <property type="entry name" value="Rhs_assc_core"/>
</dbReference>
<evidence type="ECO:0000259" key="5">
    <source>
        <dbReference type="Pfam" id="PF25023"/>
    </source>
</evidence>
<gene>
    <name evidence="6" type="ORF">C6Y56_12005</name>
</gene>
<feature type="domain" description="RHS protein conserved region" evidence="3">
    <location>
        <begin position="1336"/>
        <end position="1370"/>
    </location>
</feature>
<protein>
    <submittedName>
        <fullName evidence="6">Type IV secretion protein Rhs</fullName>
    </submittedName>
</protein>
<dbReference type="Pfam" id="PF03527">
    <property type="entry name" value="RHS"/>
    <property type="match status" value="1"/>
</dbReference>
<dbReference type="Pfam" id="PF25023">
    <property type="entry name" value="TEN_YD-shell"/>
    <property type="match status" value="2"/>
</dbReference>